<evidence type="ECO:0000313" key="2">
    <source>
        <dbReference type="Proteomes" id="UP001595766"/>
    </source>
</evidence>
<dbReference type="RefSeq" id="WP_241290876.1">
    <property type="nucleotide sequence ID" value="NZ_JAKZGR010000001.1"/>
</dbReference>
<reference evidence="2" key="1">
    <citation type="journal article" date="2019" name="Int. J. Syst. Evol. Microbiol.">
        <title>The Global Catalogue of Microorganisms (GCM) 10K type strain sequencing project: providing services to taxonomists for standard genome sequencing and annotation.</title>
        <authorList>
            <consortium name="The Broad Institute Genomics Platform"/>
            <consortium name="The Broad Institute Genome Sequencing Center for Infectious Disease"/>
            <person name="Wu L."/>
            <person name="Ma J."/>
        </authorList>
    </citation>
    <scope>NUCLEOTIDE SEQUENCE [LARGE SCALE GENOMIC DNA]</scope>
    <source>
        <strain evidence="2">CECT 8551</strain>
    </source>
</reference>
<dbReference type="EMBL" id="JBHSAV010000023">
    <property type="protein sequence ID" value="MFC3976254.1"/>
    <property type="molecule type" value="Genomic_DNA"/>
</dbReference>
<comment type="caution">
    <text evidence="1">The sequence shown here is derived from an EMBL/GenBank/DDBJ whole genome shotgun (WGS) entry which is preliminary data.</text>
</comment>
<keyword evidence="2" id="KW-1185">Reference proteome</keyword>
<proteinExistence type="predicted"/>
<accession>A0ABV8EJQ6</accession>
<dbReference type="Proteomes" id="UP001595766">
    <property type="component" value="Unassembled WGS sequence"/>
</dbReference>
<name>A0ABV8EJQ6_9BACT</name>
<gene>
    <name evidence="1" type="ORF">ACFOUP_07685</name>
</gene>
<sequence length="65" mass="6681">MGIPIISNVVNGIKGGLKATLQGTADTGSVLANSVKNVAVTTLKGTGELVIKGVIDFKRLNRDLC</sequence>
<evidence type="ECO:0000313" key="1">
    <source>
        <dbReference type="EMBL" id="MFC3976254.1"/>
    </source>
</evidence>
<organism evidence="1 2">
    <name type="scientific">Belliella kenyensis</name>
    <dbReference type="NCBI Taxonomy" id="1472724"/>
    <lineage>
        <taxon>Bacteria</taxon>
        <taxon>Pseudomonadati</taxon>
        <taxon>Bacteroidota</taxon>
        <taxon>Cytophagia</taxon>
        <taxon>Cytophagales</taxon>
        <taxon>Cyclobacteriaceae</taxon>
        <taxon>Belliella</taxon>
    </lineage>
</organism>
<protein>
    <submittedName>
        <fullName evidence="1">Uncharacterized protein</fullName>
    </submittedName>
</protein>